<feature type="compositionally biased region" description="Polar residues" evidence="3">
    <location>
        <begin position="497"/>
        <end position="512"/>
    </location>
</feature>
<dbReference type="Pfam" id="PF00353">
    <property type="entry name" value="HemolysinCabind"/>
    <property type="match status" value="3"/>
</dbReference>
<sequence length="615" mass="65074">MRPEPDGPTTTKPAPISTMDVWDLHARPDQLDSGATQWRAVTTAVKTSADDVDRAAKALVNGAWEGPAADSFDGHRKKLIADLDAAEEASTAAAAALEKAAGALRSSQSHLTEEWGKVVSVQFTYDGTYHLTFSPEDDAEAKVVHDSMTRCAQIRGDLDDILNDCVSDFSKAQAKFKSVAANWLAVADGSTDPFTMPPEANDTGVIYDGNKVIVNTGTGDDDVQISVDPKTGQQIVTINGTKYYFPAGADIVVRGGDGNDTISVAKGTNVHVTLLGGEGDDIISGGDGDETILGLDGRDRITAGAGNDRVSGGADRDYVDGGFGDNILSGGMGDDTVYGLDGRDQISGGEGQDYLEGGKGDDAIYGGAGNDIISGGRGNDTLRAGAGDDVVYAGRDNDTTYGGTGQDKVFGEKNDTSVGAEQNVTVEIKDFQTFINVEGSPEFKARIEADLDMLASSPRGQQMLTELQAGHDKTEGGWWLWHDDGDSLTIKEYNNPADPNNSTASHSGGDNTINLNVHLDELTMGNGQTVQGPPVAVLYHEMAHVYDYMNDSLAPGDYSGPDNPGVPNREREAAGLPIDEDGDPNTPTNIYSKHRFDLTENGLREEMGAPHRDAY</sequence>
<feature type="region of interest" description="Disordered" evidence="3">
    <location>
        <begin position="555"/>
        <end position="592"/>
    </location>
</feature>
<dbReference type="PRINTS" id="PR00313">
    <property type="entry name" value="CABNDNGRPT"/>
</dbReference>
<dbReference type="InterPro" id="IPR011049">
    <property type="entry name" value="Serralysin-like_metalloprot_C"/>
</dbReference>
<dbReference type="Gene3D" id="1.10.287.1060">
    <property type="entry name" value="ESAT-6-like"/>
    <property type="match status" value="1"/>
</dbReference>
<evidence type="ECO:0000313" key="5">
    <source>
        <dbReference type="Proteomes" id="UP001595816"/>
    </source>
</evidence>
<keyword evidence="2" id="KW-0964">Secreted</keyword>
<comment type="caution">
    <text evidence="4">The sequence shown here is derived from an EMBL/GenBank/DDBJ whole genome shotgun (WGS) entry which is preliminary data.</text>
</comment>
<dbReference type="Proteomes" id="UP001595816">
    <property type="component" value="Unassembled WGS sequence"/>
</dbReference>
<evidence type="ECO:0000313" key="4">
    <source>
        <dbReference type="EMBL" id="MFC4133154.1"/>
    </source>
</evidence>
<dbReference type="PANTHER" id="PTHR38340:SF1">
    <property type="entry name" value="S-LAYER PROTEIN"/>
    <property type="match status" value="1"/>
</dbReference>
<protein>
    <submittedName>
        <fullName evidence="4">M91 family zinc metallopeptidase</fullName>
    </submittedName>
</protein>
<dbReference type="Pfam" id="PF14891">
    <property type="entry name" value="Peptidase_M91"/>
    <property type="match status" value="1"/>
</dbReference>
<dbReference type="InterPro" id="IPR018511">
    <property type="entry name" value="Hemolysin-typ_Ca-bd_CS"/>
</dbReference>
<dbReference type="InterPro" id="IPR001343">
    <property type="entry name" value="Hemolysn_Ca-bd"/>
</dbReference>
<dbReference type="InterPro" id="IPR050557">
    <property type="entry name" value="RTX_toxin/Mannuronan_C5-epim"/>
</dbReference>
<organism evidence="4 5">
    <name type="scientific">Hamadaea flava</name>
    <dbReference type="NCBI Taxonomy" id="1742688"/>
    <lineage>
        <taxon>Bacteria</taxon>
        <taxon>Bacillati</taxon>
        <taxon>Actinomycetota</taxon>
        <taxon>Actinomycetes</taxon>
        <taxon>Micromonosporales</taxon>
        <taxon>Micromonosporaceae</taxon>
        <taxon>Hamadaea</taxon>
    </lineage>
</organism>
<dbReference type="RefSeq" id="WP_253761036.1">
    <property type="nucleotide sequence ID" value="NZ_JAMZDZ010000001.1"/>
</dbReference>
<accession>A0ABV8LTJ8</accession>
<keyword evidence="5" id="KW-1185">Reference proteome</keyword>
<dbReference type="SUPFAM" id="SSF51120">
    <property type="entry name" value="beta-Roll"/>
    <property type="match status" value="1"/>
</dbReference>
<reference evidence="5" key="1">
    <citation type="journal article" date="2019" name="Int. J. Syst. Evol. Microbiol.">
        <title>The Global Catalogue of Microorganisms (GCM) 10K type strain sequencing project: providing services to taxonomists for standard genome sequencing and annotation.</title>
        <authorList>
            <consortium name="The Broad Institute Genomics Platform"/>
            <consortium name="The Broad Institute Genome Sequencing Center for Infectious Disease"/>
            <person name="Wu L."/>
            <person name="Ma J."/>
        </authorList>
    </citation>
    <scope>NUCLEOTIDE SEQUENCE [LARGE SCALE GENOMIC DNA]</scope>
    <source>
        <strain evidence="5">CGMCC 4.7289</strain>
    </source>
</reference>
<evidence type="ECO:0000256" key="1">
    <source>
        <dbReference type="ARBA" id="ARBA00004613"/>
    </source>
</evidence>
<evidence type="ECO:0000256" key="3">
    <source>
        <dbReference type="SAM" id="MobiDB-lite"/>
    </source>
</evidence>
<dbReference type="InterPro" id="IPR028208">
    <property type="entry name" value="Effector_pro_NleD-like"/>
</dbReference>
<dbReference type="InterPro" id="IPR036689">
    <property type="entry name" value="ESAT-6-like_sf"/>
</dbReference>
<dbReference type="EMBL" id="JBHSAY010000010">
    <property type="protein sequence ID" value="MFC4133154.1"/>
    <property type="molecule type" value="Genomic_DNA"/>
</dbReference>
<dbReference type="SUPFAM" id="SSF140453">
    <property type="entry name" value="EsxAB dimer-like"/>
    <property type="match status" value="1"/>
</dbReference>
<feature type="region of interest" description="Disordered" evidence="3">
    <location>
        <begin position="492"/>
        <end position="512"/>
    </location>
</feature>
<gene>
    <name evidence="4" type="ORF">ACFOZ4_21300</name>
</gene>
<proteinExistence type="predicted"/>
<dbReference type="PANTHER" id="PTHR38340">
    <property type="entry name" value="S-LAYER PROTEIN"/>
    <property type="match status" value="1"/>
</dbReference>
<evidence type="ECO:0000256" key="2">
    <source>
        <dbReference type="ARBA" id="ARBA00022525"/>
    </source>
</evidence>
<dbReference type="PROSITE" id="PS00330">
    <property type="entry name" value="HEMOLYSIN_CALCIUM"/>
    <property type="match status" value="2"/>
</dbReference>
<comment type="subcellular location">
    <subcellularLocation>
        <location evidence="1">Secreted</location>
    </subcellularLocation>
</comment>
<dbReference type="Gene3D" id="2.150.10.10">
    <property type="entry name" value="Serralysin-like metalloprotease, C-terminal"/>
    <property type="match status" value="3"/>
</dbReference>
<name>A0ABV8LTJ8_9ACTN</name>